<reference evidence="1" key="1">
    <citation type="journal article" date="2021" name="New Phytol.">
        <title>Evolutionary innovations through gain and loss of genes in the ectomycorrhizal Boletales.</title>
        <authorList>
            <person name="Wu G."/>
            <person name="Miyauchi S."/>
            <person name="Morin E."/>
            <person name="Kuo A."/>
            <person name="Drula E."/>
            <person name="Varga T."/>
            <person name="Kohler A."/>
            <person name="Feng B."/>
            <person name="Cao Y."/>
            <person name="Lipzen A."/>
            <person name="Daum C."/>
            <person name="Hundley H."/>
            <person name="Pangilinan J."/>
            <person name="Johnson J."/>
            <person name="Barry K."/>
            <person name="LaButti K."/>
            <person name="Ng V."/>
            <person name="Ahrendt S."/>
            <person name="Min B."/>
            <person name="Choi I.G."/>
            <person name="Park H."/>
            <person name="Plett J.M."/>
            <person name="Magnuson J."/>
            <person name="Spatafora J.W."/>
            <person name="Nagy L.G."/>
            <person name="Henrissat B."/>
            <person name="Grigoriev I.V."/>
            <person name="Yang Z.L."/>
            <person name="Xu J."/>
            <person name="Martin F.M."/>
        </authorList>
    </citation>
    <scope>NUCLEOTIDE SEQUENCE</scope>
    <source>
        <strain evidence="1">KKN 215</strain>
    </source>
</reference>
<name>A0A8K0XSH4_9AGAR</name>
<dbReference type="Proteomes" id="UP000813824">
    <property type="component" value="Unassembled WGS sequence"/>
</dbReference>
<protein>
    <submittedName>
        <fullName evidence="1">Uncharacterized protein</fullName>
    </submittedName>
</protein>
<organism evidence="1 2">
    <name type="scientific">Cristinia sonorae</name>
    <dbReference type="NCBI Taxonomy" id="1940300"/>
    <lineage>
        <taxon>Eukaryota</taxon>
        <taxon>Fungi</taxon>
        <taxon>Dikarya</taxon>
        <taxon>Basidiomycota</taxon>
        <taxon>Agaricomycotina</taxon>
        <taxon>Agaricomycetes</taxon>
        <taxon>Agaricomycetidae</taxon>
        <taxon>Agaricales</taxon>
        <taxon>Pleurotineae</taxon>
        <taxon>Stephanosporaceae</taxon>
        <taxon>Cristinia</taxon>
    </lineage>
</organism>
<comment type="caution">
    <text evidence="1">The sequence shown here is derived from an EMBL/GenBank/DDBJ whole genome shotgun (WGS) entry which is preliminary data.</text>
</comment>
<evidence type="ECO:0000313" key="2">
    <source>
        <dbReference type="Proteomes" id="UP000813824"/>
    </source>
</evidence>
<dbReference type="OrthoDB" id="2789810at2759"/>
<dbReference type="AlphaFoldDB" id="A0A8K0XSH4"/>
<sequence>MVADGPETRSAAGSDSTALACHCCTAKHFPLDLVYSVLDVLCDDGPTLASCTLVAHNWVMPAKRHLLRKITLQHRDKLQTFHRSLVSLDGVFLPNVVQELCIGRFNGYAAAVQLDLHKLCTILSYLPNVTNLEIVGVSLTPVKDQCELAEVDAWEPRQMRSVTFHDVAFHSYDYFDKTLAQVRRCSCAGIMFQEVWRFLSLFSSVKSMYVNCGRWVIGEDHAKLHDIESFCELQDLPSLTKFKAQILGLVDMSFVEIFRRTGTLETLEKLVISPTDDQQCIAAQSLIDHTPSLTHVICISPQSAIRRVEVLQPKFDFSQCPKLESVYYQTKVMAALTMQASQSHVRPWLQSCATCPTTIRSVRLAFDLSNCHNGLRLGESVEELVEPDILFNFAGYEWSRLDSILSSRPLLDRVEFQLQFNPSDKFRDDIWLRSGCEGFVRLFLPILHHRGVLRFSTELLRE</sequence>
<gene>
    <name evidence="1" type="ORF">BXZ70DRAFT_743295</name>
</gene>
<proteinExistence type="predicted"/>
<dbReference type="EMBL" id="JAEVFJ010000007">
    <property type="protein sequence ID" value="KAH8103624.1"/>
    <property type="molecule type" value="Genomic_DNA"/>
</dbReference>
<evidence type="ECO:0000313" key="1">
    <source>
        <dbReference type="EMBL" id="KAH8103624.1"/>
    </source>
</evidence>
<accession>A0A8K0XSH4</accession>
<keyword evidence="2" id="KW-1185">Reference proteome</keyword>